<sequence>MVRSWKYYLSILVLLLSCKTKETDSLAAERRALAEQVFEEAVQYGQGSPECMRLLEKATLIDSTYAEAIHELSVAYLKRGYPHKWKPLFDKAVRHDPKSWLAARGNIYLVSYRDYKKALADFDAADTLTPGFVDYTGGHSINFWRGMAYLGLKDYENCIAFYDKHIKKETEETGEDWVEIEAFLYRGIAKYELGNIFTAKKDFEKVLRYTQKSADAKYYLSKVLKQQGVIDSAKIYIEQAKEDFQEGYYNQRAYVEALRQIYWEDLIAQQKSVDTSLSL</sequence>
<organism evidence="3 4">
    <name type="scientific">Flagellimonas yonaguniensis</name>
    <dbReference type="NCBI Taxonomy" id="3031325"/>
    <lineage>
        <taxon>Bacteria</taxon>
        <taxon>Pseudomonadati</taxon>
        <taxon>Bacteroidota</taxon>
        <taxon>Flavobacteriia</taxon>
        <taxon>Flavobacteriales</taxon>
        <taxon>Flavobacteriaceae</taxon>
        <taxon>Flagellimonas</taxon>
    </lineage>
</organism>
<dbReference type="PANTHER" id="PTHR44858">
    <property type="entry name" value="TETRATRICOPEPTIDE REPEAT PROTEIN 6"/>
    <property type="match status" value="1"/>
</dbReference>
<dbReference type="InterPro" id="IPR019734">
    <property type="entry name" value="TPR_rpt"/>
</dbReference>
<dbReference type="SMART" id="SM00028">
    <property type="entry name" value="TPR"/>
    <property type="match status" value="3"/>
</dbReference>
<name>A0ABT5XTT6_9FLAO</name>
<protein>
    <recommendedName>
        <fullName evidence="5">Tetratricopeptide repeat protein</fullName>
    </recommendedName>
</protein>
<dbReference type="InterPro" id="IPR011990">
    <property type="entry name" value="TPR-like_helical_dom_sf"/>
</dbReference>
<dbReference type="Proteomes" id="UP001221366">
    <property type="component" value="Unassembled WGS sequence"/>
</dbReference>
<evidence type="ECO:0000256" key="1">
    <source>
        <dbReference type="ARBA" id="ARBA00022737"/>
    </source>
</evidence>
<evidence type="ECO:0008006" key="5">
    <source>
        <dbReference type="Google" id="ProtNLM"/>
    </source>
</evidence>
<evidence type="ECO:0000313" key="3">
    <source>
        <dbReference type="EMBL" id="MDF0714602.1"/>
    </source>
</evidence>
<evidence type="ECO:0000313" key="4">
    <source>
        <dbReference type="Proteomes" id="UP001221366"/>
    </source>
</evidence>
<keyword evidence="1" id="KW-0677">Repeat</keyword>
<accession>A0ABT5XTT6</accession>
<keyword evidence="2" id="KW-0802">TPR repeat</keyword>
<comment type="caution">
    <text evidence="3">The sequence shown here is derived from an EMBL/GenBank/DDBJ whole genome shotgun (WGS) entry which is preliminary data.</text>
</comment>
<evidence type="ECO:0000256" key="2">
    <source>
        <dbReference type="ARBA" id="ARBA00022803"/>
    </source>
</evidence>
<dbReference type="SUPFAM" id="SSF48452">
    <property type="entry name" value="TPR-like"/>
    <property type="match status" value="2"/>
</dbReference>
<dbReference type="EMBL" id="JARFVB010000001">
    <property type="protein sequence ID" value="MDF0714602.1"/>
    <property type="molecule type" value="Genomic_DNA"/>
</dbReference>
<keyword evidence="4" id="KW-1185">Reference proteome</keyword>
<dbReference type="RefSeq" id="WP_275613891.1">
    <property type="nucleotide sequence ID" value="NZ_JARFVB010000001.1"/>
</dbReference>
<dbReference type="Pfam" id="PF13181">
    <property type="entry name" value="TPR_8"/>
    <property type="match status" value="1"/>
</dbReference>
<dbReference type="PANTHER" id="PTHR44858:SF1">
    <property type="entry name" value="UDP-N-ACETYLGLUCOSAMINE--PEPTIDE N-ACETYLGLUCOSAMINYLTRANSFERASE SPINDLY-RELATED"/>
    <property type="match status" value="1"/>
</dbReference>
<gene>
    <name evidence="3" type="ORF">PY092_00455</name>
</gene>
<reference evidence="3 4" key="1">
    <citation type="submission" date="2023-03" db="EMBL/GenBank/DDBJ databases">
        <title>Muricauda XX sp. nov. and Muricauda XXX sp. nov., two novel species isolated from Okinawa Trough.</title>
        <authorList>
            <person name="Cao W."/>
            <person name="Deng X."/>
        </authorList>
    </citation>
    <scope>NUCLEOTIDE SEQUENCE [LARGE SCALE GENOMIC DNA]</scope>
    <source>
        <strain evidence="3 4">334s03</strain>
    </source>
</reference>
<dbReference type="InterPro" id="IPR050498">
    <property type="entry name" value="Ycf3"/>
</dbReference>
<proteinExistence type="predicted"/>
<dbReference type="PROSITE" id="PS51257">
    <property type="entry name" value="PROKAR_LIPOPROTEIN"/>
    <property type="match status" value="1"/>
</dbReference>
<dbReference type="Gene3D" id="1.25.40.10">
    <property type="entry name" value="Tetratricopeptide repeat domain"/>
    <property type="match status" value="1"/>
</dbReference>